<dbReference type="STRING" id="1354746.A0A0B2UMF5"/>
<evidence type="ECO:0000256" key="4">
    <source>
        <dbReference type="ARBA" id="ARBA00023121"/>
    </source>
</evidence>
<dbReference type="SUPFAM" id="SSF49562">
    <property type="entry name" value="C2 domain (Calcium/lipid-binding domain, CaLB)"/>
    <property type="match status" value="2"/>
</dbReference>
<comment type="caution">
    <text evidence="9">The sequence shown here is derived from an EMBL/GenBank/DDBJ whole genome shotgun (WGS) entry which is preliminary data.</text>
</comment>
<feature type="transmembrane region" description="Helical" evidence="6">
    <location>
        <begin position="54"/>
        <end position="74"/>
    </location>
</feature>
<dbReference type="EMBL" id="JOKQ01000001">
    <property type="protein sequence ID" value="KHN70464.1"/>
    <property type="molecule type" value="Genomic_DNA"/>
</dbReference>
<dbReference type="GO" id="GO:0016020">
    <property type="term" value="C:membrane"/>
    <property type="evidence" value="ECO:0007669"/>
    <property type="project" value="UniProtKB-SubCell"/>
</dbReference>
<reference evidence="9 10" key="1">
    <citation type="journal article" date="2014" name="MBio">
        <title>The Ordospora colligata genome; evolution of extreme reduction in microsporidia and host-to-parasite horizontal gene transfer.</title>
        <authorList>
            <person name="Pombert J.-F."/>
            <person name="Haag K.L."/>
            <person name="Beidas S."/>
            <person name="Ebert D."/>
            <person name="Keeling P.J."/>
        </authorList>
    </citation>
    <scope>NUCLEOTIDE SEQUENCE [LARGE SCALE GENOMIC DNA]</scope>
    <source>
        <strain evidence="9 10">OC4</strain>
    </source>
</reference>
<organism evidence="9 10">
    <name type="scientific">Ordospora colligata OC4</name>
    <dbReference type="NCBI Taxonomy" id="1354746"/>
    <lineage>
        <taxon>Eukaryota</taxon>
        <taxon>Fungi</taxon>
        <taxon>Fungi incertae sedis</taxon>
        <taxon>Microsporidia</taxon>
        <taxon>Ordosporidae</taxon>
        <taxon>Ordospora</taxon>
    </lineage>
</organism>
<sequence length="1018" mass="115460">MEELSKTRRRKEKLSKPLLPEDIPRRAEEVNLDVHERDVEEFRNILDIQPKSGVFFYIRIPGLICVGVLAGYLIGKFNFSVVNLFFVGYAIFFVYGRKIERFTRSLKSLVYHNARKEKARNNGETVEWLNYIARKIWEVAEPVVSAQVYQNVNNELLKVTPPFLNGLRLTEFTLGSRSPIVEGVSYINMDGHALAVEMDVAFIPLETSKDVVRYLEGGQKNWNSKIQLSARVGTKNGIGINLPILVKELFFKGKIRIAANLFSKNVFVKDVEVCLMDMPEIDFTLVPLKTVDVMDVPGLSRWIRSIIGSALSSTIVNPNSIVVDVDKISKDKGKIIGVVCLQILDVENDGDERLQAEIDVDGRVGYQTRYVGGRGIVYNEHFYIPIENVDSKIGISLRSESKNTRRRSGSIFLKNLPLGKIEEFSRNGMYDPRRTFFSKARLIRDEQTYSFANTNMQFYPLQEKRSNSGIVKMTLVGIEDLQGNKMPKTSMYSTFCTVIVSPINREESSIPIRFIENTVNVGALMMSGIIDTSGGMISGILPGLETTSTRLLPSSKSTFYVFESKRIFATNSPLYNESFMFFCRDIQVDVVSVCVLNDKTNEVIGRVSIPVKDIHFNKKEKYKLNDAQSGRMELEFSIDYVDMVDKAARFIEYERVMKVSVDSMSEKGVYYAIVETNTDCFRMETFTSVLPVKRAVHVPVQKHDSMKFRLYKETINGDVFIGEDIISCSDESRVEALLFDDHISLTLRIESEELKNYTGAPEDKEGVKVMQARFGKFHGANNQEMFVEFRNKYGVIKASGFTRSGELNDVFTFVSGAEEIYAIVKSGNQSSNKIVGKCMIPKRMLNEKVVLNESGLSVDMEVQIQGCSYKPESMLKKGYLEVYIKSGKYIRPAVQGSSVDTYCKILINEAKVYSTKPVRRSTNPVFNESFIMEIDKTKDVLGIQICDYNVSERNSLLCYTEFSLHNLVEGFSEMELEIFDAKTFRSIDSNVSIGFNFCTDHKSLSIKKRSVFGDLFGF</sequence>
<dbReference type="PROSITE" id="PS50004">
    <property type="entry name" value="C2"/>
    <property type="match status" value="1"/>
</dbReference>
<dbReference type="FunCoup" id="A0A0B2UMF5">
    <property type="interactions" value="9"/>
</dbReference>
<dbReference type="Pfam" id="PF25669">
    <property type="entry name" value="SMP_MUG190-like"/>
    <property type="match status" value="1"/>
</dbReference>
<evidence type="ECO:0000256" key="5">
    <source>
        <dbReference type="ARBA" id="ARBA00023136"/>
    </source>
</evidence>
<dbReference type="VEuPathDB" id="MicrosporidiaDB:M896_011180"/>
<comment type="subcellular location">
    <subcellularLocation>
        <location evidence="1">Membrane</location>
    </subcellularLocation>
</comment>
<dbReference type="InParanoid" id="A0A0B2UMF5"/>
<dbReference type="SMART" id="SM00239">
    <property type="entry name" value="C2"/>
    <property type="match status" value="2"/>
</dbReference>
<proteinExistence type="predicted"/>
<keyword evidence="6" id="KW-0812">Transmembrane</keyword>
<keyword evidence="10" id="KW-1185">Reference proteome</keyword>
<dbReference type="PROSITE" id="PS51847">
    <property type="entry name" value="SMP"/>
    <property type="match status" value="1"/>
</dbReference>
<dbReference type="AlphaFoldDB" id="A0A0B2UMF5"/>
<evidence type="ECO:0000313" key="9">
    <source>
        <dbReference type="EMBL" id="KHN70464.1"/>
    </source>
</evidence>
<evidence type="ECO:0000256" key="6">
    <source>
        <dbReference type="SAM" id="Phobius"/>
    </source>
</evidence>
<keyword evidence="3" id="KW-0445">Lipid transport</keyword>
<evidence type="ECO:0000313" key="10">
    <source>
        <dbReference type="Proteomes" id="UP000031056"/>
    </source>
</evidence>
<evidence type="ECO:0000259" key="8">
    <source>
        <dbReference type="PROSITE" id="PS51847"/>
    </source>
</evidence>
<dbReference type="HOGENOM" id="CLU_011052_0_0_1"/>
<keyword evidence="4" id="KW-0446">Lipid-binding</keyword>
<dbReference type="Gene3D" id="2.60.40.150">
    <property type="entry name" value="C2 domain"/>
    <property type="match status" value="2"/>
</dbReference>
<protein>
    <recommendedName>
        <fullName evidence="11">Ca2+-dependent lipid-binding protein</fullName>
    </recommendedName>
</protein>
<dbReference type="PANTHER" id="PTHR46980:SF2">
    <property type="entry name" value="TRICALBIN-1-RELATED"/>
    <property type="match status" value="1"/>
</dbReference>
<accession>A0A0B2UMF5</accession>
<evidence type="ECO:0008006" key="11">
    <source>
        <dbReference type="Google" id="ProtNLM"/>
    </source>
</evidence>
<dbReference type="RefSeq" id="XP_014564506.1">
    <property type="nucleotide sequence ID" value="XM_014709020.1"/>
</dbReference>
<dbReference type="Pfam" id="PF00168">
    <property type="entry name" value="C2"/>
    <property type="match status" value="2"/>
</dbReference>
<keyword evidence="5 6" id="KW-0472">Membrane</keyword>
<keyword evidence="6" id="KW-1133">Transmembrane helix</keyword>
<dbReference type="InterPro" id="IPR000008">
    <property type="entry name" value="C2_dom"/>
</dbReference>
<dbReference type="PANTHER" id="PTHR46980">
    <property type="entry name" value="TRICALBIN-1-RELATED"/>
    <property type="match status" value="1"/>
</dbReference>
<dbReference type="GO" id="GO:0006869">
    <property type="term" value="P:lipid transport"/>
    <property type="evidence" value="ECO:0007669"/>
    <property type="project" value="UniProtKB-KW"/>
</dbReference>
<dbReference type="GO" id="GO:0008289">
    <property type="term" value="F:lipid binding"/>
    <property type="evidence" value="ECO:0007669"/>
    <property type="project" value="UniProtKB-KW"/>
</dbReference>
<evidence type="ECO:0000256" key="1">
    <source>
        <dbReference type="ARBA" id="ARBA00004370"/>
    </source>
</evidence>
<gene>
    <name evidence="9" type="ORF">M896_011180</name>
</gene>
<name>A0A0B2UMF5_9MICR</name>
<keyword evidence="2" id="KW-0813">Transport</keyword>
<dbReference type="CDD" id="cd21678">
    <property type="entry name" value="SMP_TCB"/>
    <property type="match status" value="1"/>
</dbReference>
<evidence type="ECO:0000256" key="3">
    <source>
        <dbReference type="ARBA" id="ARBA00023055"/>
    </source>
</evidence>
<dbReference type="InterPro" id="IPR035892">
    <property type="entry name" value="C2_domain_sf"/>
</dbReference>
<evidence type="ECO:0000259" key="7">
    <source>
        <dbReference type="PROSITE" id="PS50004"/>
    </source>
</evidence>
<dbReference type="InterPro" id="IPR031468">
    <property type="entry name" value="SMP_LBD"/>
</dbReference>
<dbReference type="GeneID" id="26260961"/>
<feature type="domain" description="C2" evidence="7">
    <location>
        <begin position="859"/>
        <end position="978"/>
    </location>
</feature>
<dbReference type="CDD" id="cd00030">
    <property type="entry name" value="C2"/>
    <property type="match status" value="1"/>
</dbReference>
<feature type="domain" description="SMP-LTD" evidence="8">
    <location>
        <begin position="122"/>
        <end position="326"/>
    </location>
</feature>
<dbReference type="InterPro" id="IPR052455">
    <property type="entry name" value="Tricalbin_domain"/>
</dbReference>
<evidence type="ECO:0000256" key="2">
    <source>
        <dbReference type="ARBA" id="ARBA00022448"/>
    </source>
</evidence>
<feature type="transmembrane region" description="Helical" evidence="6">
    <location>
        <begin position="80"/>
        <end position="96"/>
    </location>
</feature>
<dbReference type="OrthoDB" id="1029639at2759"/>
<dbReference type="Proteomes" id="UP000031056">
    <property type="component" value="Unassembled WGS sequence"/>
</dbReference>